<dbReference type="InterPro" id="IPR002182">
    <property type="entry name" value="NB-ARC"/>
</dbReference>
<evidence type="ECO:0000259" key="1">
    <source>
        <dbReference type="Pfam" id="PF00931"/>
    </source>
</evidence>
<dbReference type="InterPro" id="IPR027417">
    <property type="entry name" value="P-loop_NTPase"/>
</dbReference>
<keyword evidence="3" id="KW-1185">Reference proteome</keyword>
<dbReference type="Gene3D" id="3.40.50.300">
    <property type="entry name" value="P-loop containing nucleotide triphosphate hydrolases"/>
    <property type="match status" value="1"/>
</dbReference>
<evidence type="ECO:0000313" key="2">
    <source>
        <dbReference type="EMBL" id="PKR81764.1"/>
    </source>
</evidence>
<dbReference type="OrthoDB" id="1488560at2"/>
<gene>
    <name evidence="2" type="ORF">CW751_00030</name>
</gene>
<proteinExistence type="predicted"/>
<dbReference type="RefSeq" id="WP_101332910.1">
    <property type="nucleotide sequence ID" value="NZ_PJNI01000001.1"/>
</dbReference>
<dbReference type="GO" id="GO:0043531">
    <property type="term" value="F:ADP binding"/>
    <property type="evidence" value="ECO:0007669"/>
    <property type="project" value="InterPro"/>
</dbReference>
<dbReference type="EMBL" id="PJNI01000001">
    <property type="protein sequence ID" value="PKR81764.1"/>
    <property type="molecule type" value="Genomic_DNA"/>
</dbReference>
<dbReference type="SUPFAM" id="SSF52540">
    <property type="entry name" value="P-loop containing nucleoside triphosphate hydrolases"/>
    <property type="match status" value="1"/>
</dbReference>
<dbReference type="PANTHER" id="PTHR47691">
    <property type="entry name" value="REGULATOR-RELATED"/>
    <property type="match status" value="1"/>
</dbReference>
<dbReference type="PANTHER" id="PTHR47691:SF3">
    <property type="entry name" value="HTH-TYPE TRANSCRIPTIONAL REGULATOR RV0890C-RELATED"/>
    <property type="match status" value="1"/>
</dbReference>
<dbReference type="SUPFAM" id="SSF48452">
    <property type="entry name" value="TPR-like"/>
    <property type="match status" value="1"/>
</dbReference>
<protein>
    <recommendedName>
        <fullName evidence="1">NB-ARC domain-containing protein</fullName>
    </recommendedName>
</protein>
<reference evidence="2 3" key="1">
    <citation type="submission" date="2017-12" db="EMBL/GenBank/DDBJ databases">
        <title>The draft genome sequence of Brumimicrobium saltpan LHR20.</title>
        <authorList>
            <person name="Do Z.-J."/>
            <person name="Luo H.-R."/>
        </authorList>
    </citation>
    <scope>NUCLEOTIDE SEQUENCE [LARGE SCALE GENOMIC DNA]</scope>
    <source>
        <strain evidence="2 3">LHR20</strain>
    </source>
</reference>
<dbReference type="Proteomes" id="UP000236654">
    <property type="component" value="Unassembled WGS sequence"/>
</dbReference>
<feature type="domain" description="NB-ARC" evidence="1">
    <location>
        <begin position="198"/>
        <end position="331"/>
    </location>
</feature>
<dbReference type="InterPro" id="IPR011990">
    <property type="entry name" value="TPR-like_helical_dom_sf"/>
</dbReference>
<dbReference type="Pfam" id="PF00931">
    <property type="entry name" value="NB-ARC"/>
    <property type="match status" value="1"/>
</dbReference>
<comment type="caution">
    <text evidence="2">The sequence shown here is derived from an EMBL/GenBank/DDBJ whole genome shotgun (WGS) entry which is preliminary data.</text>
</comment>
<accession>A0A2I0R596</accession>
<name>A0A2I0R596_9FLAO</name>
<evidence type="ECO:0000313" key="3">
    <source>
        <dbReference type="Proteomes" id="UP000236654"/>
    </source>
</evidence>
<sequence length="882" mass="101557">MSKTTETRLTLAALIYGVEIDLKNSIKKNITPYFENIAFFKDKDLEKRVVERFEKDNPGVDYLENIDEVIEFLDFHDTFTILNKNKEFLKKETANYLKSNFNKLNDLTPIRNRVMHTRPLLGGDFSFTYDFVSTLKKSDPIEWSITIDTRDKIEKDPSYVLTLKFPTNHFEEEISKVSHNLPVADFDETGFIGRSQDVEALTKLILTNKVVSVLGDGGIGKTALAIKVAYDIVDMNESCPFELIIWTSAKTTMLTSKGIEDIYTTITDYSGLISEIGETIGGSNKLEEILDYLDYFKTLLIIDNLETIQSEEVRSFIREAQTKCNILITSRIGLGELEYPRKLKGLSEAESAKLIREIARIRNSETLLKLPQSTLVDISSKLYFNPLAIKWFVSTVETGITPHEVINNKGDLLDFCLTNVYEKLSKGAISVLNTIRAARKKITNAEIIYLSEYEPLQVRKHLIELFKTTLISRQIEDGNNYEEVIYFISDFAKDFLSKKYPIDHSYIKANIKKSKELNVGIRQIDKVKRYNIFSLNALVYDNQNQMISAKFLQEALICSKKGDFEQALSKVHEAKNIDPNYFEVYRVGAFIKATQGDLLSAEEDYQLGLEIAPENPRLLYYYAQFLMFKLEDIDGALVYAKQVYKQKPNHPYTAFLIARCFNYAQEYNKAIQVVNDLKENVDLDPKNLRIAYTELISYYSEIGKSLLTIQTDIDNGVSHFKKAFELFEHCADEKIVDYKMAKNFSVGILTLIRFLPIIKTDELNEFLKLMIVNNDKYINLTVDLKEKIIRSFCDKFEDNSLNELIDFNSSEQKLVGNIIRTNNTKDNYAFIQVDEDSYFAHRYDFIDVANWSDWKKLKNGQLVSFEKGTNNKGECAKVIKLY</sequence>
<organism evidence="2 3">
    <name type="scientific">Brumimicrobium salinarum</name>
    <dbReference type="NCBI Taxonomy" id="2058658"/>
    <lineage>
        <taxon>Bacteria</taxon>
        <taxon>Pseudomonadati</taxon>
        <taxon>Bacteroidota</taxon>
        <taxon>Flavobacteriia</taxon>
        <taxon>Flavobacteriales</taxon>
        <taxon>Crocinitomicaceae</taxon>
        <taxon>Brumimicrobium</taxon>
    </lineage>
</organism>
<dbReference type="Gene3D" id="1.25.40.10">
    <property type="entry name" value="Tetratricopeptide repeat domain"/>
    <property type="match status" value="1"/>
</dbReference>
<dbReference type="AlphaFoldDB" id="A0A2I0R596"/>